<protein>
    <submittedName>
        <fullName evidence="3">2,5-dichloro-2,5-cyclohexadiene-1,4-diol dehydrogenase</fullName>
        <ecNumber evidence="3">1.1.1.-</ecNumber>
    </submittedName>
</protein>
<dbReference type="Proteomes" id="UP000236884">
    <property type="component" value="Chromosome"/>
</dbReference>
<reference evidence="3 4" key="1">
    <citation type="submission" date="2015-08" db="EMBL/GenBank/DDBJ databases">
        <title>Investigation of the bacterial diversity of lava forest soil.</title>
        <authorList>
            <person name="Lee J.S."/>
        </authorList>
    </citation>
    <scope>NUCLEOTIDE SEQUENCE [LARGE SCALE GENOMIC DNA]</scope>
    <source>
        <strain evidence="3 4">GJW-30</strain>
    </source>
</reference>
<evidence type="ECO:0000313" key="3">
    <source>
        <dbReference type="EMBL" id="BAT58605.1"/>
    </source>
</evidence>
<comment type="similarity">
    <text evidence="1">Belongs to the short-chain dehydrogenases/reductases (SDR) family.</text>
</comment>
<dbReference type="Gene3D" id="3.40.50.720">
    <property type="entry name" value="NAD(P)-binding Rossmann-like Domain"/>
    <property type="match status" value="1"/>
</dbReference>
<dbReference type="EMBL" id="AP014946">
    <property type="protein sequence ID" value="BAT58605.1"/>
    <property type="molecule type" value="Genomic_DNA"/>
</dbReference>
<dbReference type="PRINTS" id="PR00080">
    <property type="entry name" value="SDRFAMILY"/>
</dbReference>
<name>A0A0S3PRT5_9BRAD</name>
<dbReference type="OrthoDB" id="9792355at2"/>
<dbReference type="CDD" id="cd05233">
    <property type="entry name" value="SDR_c"/>
    <property type="match status" value="1"/>
</dbReference>
<keyword evidence="2 3" id="KW-0560">Oxidoreductase</keyword>
<dbReference type="PANTHER" id="PTHR24321">
    <property type="entry name" value="DEHYDROGENASES, SHORT CHAIN"/>
    <property type="match status" value="1"/>
</dbReference>
<dbReference type="GO" id="GO:0016491">
    <property type="term" value="F:oxidoreductase activity"/>
    <property type="evidence" value="ECO:0007669"/>
    <property type="project" value="UniProtKB-KW"/>
</dbReference>
<dbReference type="AlphaFoldDB" id="A0A0S3PRT5"/>
<organism evidence="3 4">
    <name type="scientific">Variibacter gotjawalensis</name>
    <dbReference type="NCBI Taxonomy" id="1333996"/>
    <lineage>
        <taxon>Bacteria</taxon>
        <taxon>Pseudomonadati</taxon>
        <taxon>Pseudomonadota</taxon>
        <taxon>Alphaproteobacteria</taxon>
        <taxon>Hyphomicrobiales</taxon>
        <taxon>Nitrobacteraceae</taxon>
        <taxon>Variibacter</taxon>
    </lineage>
</organism>
<dbReference type="NCBIfam" id="NF005559">
    <property type="entry name" value="PRK07231.1"/>
    <property type="match status" value="1"/>
</dbReference>
<proteinExistence type="inferred from homology"/>
<accession>A0A0S3PRT5</accession>
<dbReference type="PRINTS" id="PR00081">
    <property type="entry name" value="GDHRDH"/>
</dbReference>
<dbReference type="SUPFAM" id="SSF51735">
    <property type="entry name" value="NAD(P)-binding Rossmann-fold domains"/>
    <property type="match status" value="1"/>
</dbReference>
<dbReference type="Pfam" id="PF13561">
    <property type="entry name" value="adh_short_C2"/>
    <property type="match status" value="1"/>
</dbReference>
<dbReference type="FunFam" id="3.40.50.720:FF:000084">
    <property type="entry name" value="Short-chain dehydrogenase reductase"/>
    <property type="match status" value="1"/>
</dbReference>
<sequence>MSRPNRFEGKTAFITGAANGIGRATAIAFAAEGARVAILDRDAQALSETAEMVKSAVGEVLAIPCDVSQPVAVEAAVAKTVATFGSLDYAFNNAGIENKAAPLHEIELEEWDRILNVNLRGTFICMKYELAHMVKQGRGVVVNTSSGAGIRGVEGGASYTASKHAIGGMTKSAALDYAKQNIRVNAVLPGNIATAMMDRFTAGDVQKAINLEPVGRLGQPEEIAEAVLWMCSDLGGFVTGSEIVVDGGWSL</sequence>
<evidence type="ECO:0000256" key="1">
    <source>
        <dbReference type="ARBA" id="ARBA00006484"/>
    </source>
</evidence>
<keyword evidence="4" id="KW-1185">Reference proteome</keyword>
<evidence type="ECO:0000313" key="4">
    <source>
        <dbReference type="Proteomes" id="UP000236884"/>
    </source>
</evidence>
<dbReference type="InterPro" id="IPR036291">
    <property type="entry name" value="NAD(P)-bd_dom_sf"/>
</dbReference>
<dbReference type="PROSITE" id="PS00061">
    <property type="entry name" value="ADH_SHORT"/>
    <property type="match status" value="1"/>
</dbReference>
<dbReference type="RefSeq" id="WP_096352795.1">
    <property type="nucleotide sequence ID" value="NZ_AP014946.1"/>
</dbReference>
<dbReference type="InterPro" id="IPR020904">
    <property type="entry name" value="Sc_DH/Rdtase_CS"/>
</dbReference>
<dbReference type="KEGG" id="vgo:GJW-30_1_01131"/>
<dbReference type="InterPro" id="IPR002347">
    <property type="entry name" value="SDR_fam"/>
</dbReference>
<dbReference type="EC" id="1.1.1.-" evidence="3"/>
<evidence type="ECO:0000256" key="2">
    <source>
        <dbReference type="ARBA" id="ARBA00023002"/>
    </source>
</evidence>
<gene>
    <name evidence="3" type="primary">linC_1</name>
    <name evidence="3" type="ORF">GJW-30_1_01131</name>
</gene>
<dbReference type="PANTHER" id="PTHR24321:SF8">
    <property type="entry name" value="ESTRADIOL 17-BETA-DEHYDROGENASE 8-RELATED"/>
    <property type="match status" value="1"/>
</dbReference>